<dbReference type="AlphaFoldDB" id="A0A917J262"/>
<dbReference type="InterPro" id="IPR036761">
    <property type="entry name" value="TTHA0802/YceI-like_sf"/>
</dbReference>
<accession>A0A917J262</accession>
<dbReference type="PANTHER" id="PTHR34406:SF1">
    <property type="entry name" value="PROTEIN YCEI"/>
    <property type="match status" value="1"/>
</dbReference>
<reference evidence="2" key="1">
    <citation type="journal article" date="2014" name="Int. J. Syst. Evol. Microbiol.">
        <title>Complete genome sequence of Corynebacterium casei LMG S-19264T (=DSM 44701T), isolated from a smear-ripened cheese.</title>
        <authorList>
            <consortium name="US DOE Joint Genome Institute (JGI-PGF)"/>
            <person name="Walter F."/>
            <person name="Albersmeier A."/>
            <person name="Kalinowski J."/>
            <person name="Ruckert C."/>
        </authorList>
    </citation>
    <scope>NUCLEOTIDE SEQUENCE</scope>
    <source>
        <strain evidence="2">CGMCC 1.15290</strain>
    </source>
</reference>
<dbReference type="Proteomes" id="UP000627292">
    <property type="component" value="Unassembled WGS sequence"/>
</dbReference>
<protein>
    <recommendedName>
        <fullName evidence="1">Lipid/polyisoprenoid-binding YceI-like domain-containing protein</fullName>
    </recommendedName>
</protein>
<reference evidence="2" key="2">
    <citation type="submission" date="2020-09" db="EMBL/GenBank/DDBJ databases">
        <authorList>
            <person name="Sun Q."/>
            <person name="Zhou Y."/>
        </authorList>
    </citation>
    <scope>NUCLEOTIDE SEQUENCE</scope>
    <source>
        <strain evidence="2">CGMCC 1.15290</strain>
    </source>
</reference>
<sequence length="225" mass="24089">MYKIMILSATILLGGFVVLKATRKAPAAPVDHHKTKSLSGQPAGNSAWQLLPQASEIQWKASYITGGGHQGTIGLLGGTLQTGNFQLITGGRFVIDMNSIRSTDLPDENGGKDLDQHLKSDDFFATGRFPTATFAVSGSTPFVPANITGNLSLKGVSQPLTVPFVWHVQNDTLIVQANLTIDRTQWGINYHSEGILSAVKDGVISNKVDLVLQLRFGRMKAGDGC</sequence>
<dbReference type="Gene3D" id="2.40.128.110">
    <property type="entry name" value="Lipid/polyisoprenoid-binding, YceI-like"/>
    <property type="match status" value="1"/>
</dbReference>
<name>A0A917J262_9BACT</name>
<dbReference type="EMBL" id="BMIB01000003">
    <property type="protein sequence ID" value="GGH71697.1"/>
    <property type="molecule type" value="Genomic_DNA"/>
</dbReference>
<dbReference type="SUPFAM" id="SSF101874">
    <property type="entry name" value="YceI-like"/>
    <property type="match status" value="1"/>
</dbReference>
<comment type="caution">
    <text evidence="2">The sequence shown here is derived from an EMBL/GenBank/DDBJ whole genome shotgun (WGS) entry which is preliminary data.</text>
</comment>
<evidence type="ECO:0000313" key="3">
    <source>
        <dbReference type="Proteomes" id="UP000627292"/>
    </source>
</evidence>
<dbReference type="Pfam" id="PF04264">
    <property type="entry name" value="YceI"/>
    <property type="match status" value="1"/>
</dbReference>
<evidence type="ECO:0000259" key="1">
    <source>
        <dbReference type="SMART" id="SM00867"/>
    </source>
</evidence>
<dbReference type="PANTHER" id="PTHR34406">
    <property type="entry name" value="PROTEIN YCEI"/>
    <property type="match status" value="1"/>
</dbReference>
<evidence type="ECO:0000313" key="2">
    <source>
        <dbReference type="EMBL" id="GGH71697.1"/>
    </source>
</evidence>
<dbReference type="RefSeq" id="WP_188953880.1">
    <property type="nucleotide sequence ID" value="NZ_BMIB01000003.1"/>
</dbReference>
<keyword evidence="3" id="KW-1185">Reference proteome</keyword>
<dbReference type="InterPro" id="IPR007372">
    <property type="entry name" value="Lipid/polyisoprenoid-bd_YceI"/>
</dbReference>
<proteinExistence type="predicted"/>
<feature type="domain" description="Lipid/polyisoprenoid-binding YceI-like" evidence="1">
    <location>
        <begin position="47"/>
        <end position="217"/>
    </location>
</feature>
<gene>
    <name evidence="2" type="ORF">GCM10011379_31320</name>
</gene>
<dbReference type="SMART" id="SM00867">
    <property type="entry name" value="YceI"/>
    <property type="match status" value="1"/>
</dbReference>
<organism evidence="2 3">
    <name type="scientific">Filimonas zeae</name>
    <dbReference type="NCBI Taxonomy" id="1737353"/>
    <lineage>
        <taxon>Bacteria</taxon>
        <taxon>Pseudomonadati</taxon>
        <taxon>Bacteroidota</taxon>
        <taxon>Chitinophagia</taxon>
        <taxon>Chitinophagales</taxon>
        <taxon>Chitinophagaceae</taxon>
        <taxon>Filimonas</taxon>
    </lineage>
</organism>